<feature type="region of interest" description="Disordered" evidence="1">
    <location>
        <begin position="1"/>
        <end position="20"/>
    </location>
</feature>
<keyword evidence="3" id="KW-1185">Reference proteome</keyword>
<dbReference type="EMBL" id="PQXH01000071">
    <property type="protein sequence ID" value="TGO13340.1"/>
    <property type="molecule type" value="Genomic_DNA"/>
</dbReference>
<sequence>MDNPNASGGSNTGAGLSAAASNEGRPIVYRGVTIGYAQRPDIRSTEEGLYGLWKDFEGDLPIKEQIAARHIRATMSISNLLNRET</sequence>
<accession>A0A4Z1ENW7</accession>
<evidence type="ECO:0000313" key="2">
    <source>
        <dbReference type="EMBL" id="TGO13340.1"/>
    </source>
</evidence>
<reference evidence="2 3" key="1">
    <citation type="submission" date="2017-12" db="EMBL/GenBank/DDBJ databases">
        <title>Comparative genomics of Botrytis spp.</title>
        <authorList>
            <person name="Valero-Jimenez C.A."/>
            <person name="Tapia P."/>
            <person name="Veloso J."/>
            <person name="Silva-Moreno E."/>
            <person name="Staats M."/>
            <person name="Valdes J.H."/>
            <person name="Van Kan J.A.L."/>
        </authorList>
    </citation>
    <scope>NUCLEOTIDE SEQUENCE [LARGE SCALE GENOMIC DNA]</scope>
    <source>
        <strain evidence="2 3">Bt9001</strain>
    </source>
</reference>
<name>A0A4Z1ENW7_9HELO</name>
<organism evidence="2 3">
    <name type="scientific">Botrytis tulipae</name>
    <dbReference type="NCBI Taxonomy" id="87230"/>
    <lineage>
        <taxon>Eukaryota</taxon>
        <taxon>Fungi</taxon>
        <taxon>Dikarya</taxon>
        <taxon>Ascomycota</taxon>
        <taxon>Pezizomycotina</taxon>
        <taxon>Leotiomycetes</taxon>
        <taxon>Helotiales</taxon>
        <taxon>Sclerotiniaceae</taxon>
        <taxon>Botrytis</taxon>
    </lineage>
</organism>
<protein>
    <submittedName>
        <fullName evidence="2">Uncharacterized protein</fullName>
    </submittedName>
</protein>
<proteinExistence type="predicted"/>
<dbReference type="AlphaFoldDB" id="A0A4Z1ENW7"/>
<comment type="caution">
    <text evidence="2">The sequence shown here is derived from an EMBL/GenBank/DDBJ whole genome shotgun (WGS) entry which is preliminary data.</text>
</comment>
<gene>
    <name evidence="2" type="ORF">BTUL_0071g00170</name>
</gene>
<evidence type="ECO:0000256" key="1">
    <source>
        <dbReference type="SAM" id="MobiDB-lite"/>
    </source>
</evidence>
<dbReference type="OrthoDB" id="3560152at2759"/>
<dbReference type="Proteomes" id="UP000297777">
    <property type="component" value="Unassembled WGS sequence"/>
</dbReference>
<evidence type="ECO:0000313" key="3">
    <source>
        <dbReference type="Proteomes" id="UP000297777"/>
    </source>
</evidence>